<reference evidence="1 2" key="1">
    <citation type="journal article" date="2011" name="PLoS Genet.">
        <title>Genomic analysis of the necrotrophic fungal pathogens Sclerotinia sclerotiorum and Botrytis cinerea.</title>
        <authorList>
            <person name="Amselem J."/>
            <person name="Cuomo C.A."/>
            <person name="van Kan J.A."/>
            <person name="Viaud M."/>
            <person name="Benito E.P."/>
            <person name="Couloux A."/>
            <person name="Coutinho P.M."/>
            <person name="de Vries R.P."/>
            <person name="Dyer P.S."/>
            <person name="Fillinger S."/>
            <person name="Fournier E."/>
            <person name="Gout L."/>
            <person name="Hahn M."/>
            <person name="Kohn L."/>
            <person name="Lapalu N."/>
            <person name="Plummer K.M."/>
            <person name="Pradier J.M."/>
            <person name="Quevillon E."/>
            <person name="Sharon A."/>
            <person name="Simon A."/>
            <person name="ten Have A."/>
            <person name="Tudzynski B."/>
            <person name="Tudzynski P."/>
            <person name="Wincker P."/>
            <person name="Andrew M."/>
            <person name="Anthouard V."/>
            <person name="Beever R.E."/>
            <person name="Beffa R."/>
            <person name="Benoit I."/>
            <person name="Bouzid O."/>
            <person name="Brault B."/>
            <person name="Chen Z."/>
            <person name="Choquer M."/>
            <person name="Collemare J."/>
            <person name="Cotton P."/>
            <person name="Danchin E.G."/>
            <person name="Da Silva C."/>
            <person name="Gautier A."/>
            <person name="Giraud C."/>
            <person name="Giraud T."/>
            <person name="Gonzalez C."/>
            <person name="Grossetete S."/>
            <person name="Guldener U."/>
            <person name="Henrissat B."/>
            <person name="Howlett B.J."/>
            <person name="Kodira C."/>
            <person name="Kretschmer M."/>
            <person name="Lappartient A."/>
            <person name="Leroch M."/>
            <person name="Levis C."/>
            <person name="Mauceli E."/>
            <person name="Neuveglise C."/>
            <person name="Oeser B."/>
            <person name="Pearson M."/>
            <person name="Poulain J."/>
            <person name="Poussereau N."/>
            <person name="Quesneville H."/>
            <person name="Rascle C."/>
            <person name="Schumacher J."/>
            <person name="Segurens B."/>
            <person name="Sexton A."/>
            <person name="Silva E."/>
            <person name="Sirven C."/>
            <person name="Soanes D.M."/>
            <person name="Talbot N.J."/>
            <person name="Templeton M."/>
            <person name="Yandava C."/>
            <person name="Yarden O."/>
            <person name="Zeng Q."/>
            <person name="Rollins J.A."/>
            <person name="Lebrun M.H."/>
            <person name="Dickman M."/>
        </authorList>
    </citation>
    <scope>NUCLEOTIDE SEQUENCE [LARGE SCALE GENOMIC DNA]</scope>
    <source>
        <strain evidence="1 2">B05.10</strain>
    </source>
</reference>
<dbReference type="VEuPathDB" id="FungiDB:Bcin08g03740"/>
<sequence length="276" mass="31280">MSDKLVPSDPEKVMVIRDLTPNITTLSVPFLRFGMIKFGGRATIVRLTSGQLAVFSPVALTPSVTSKLQSLGNRVAYVAAPDLEHHIFLSEWHKAYPNAHFIAPEGLAEKRAEQAKSDKKVTNVHFQTIFTKKNKTEIRVSPEFDTDFEYEFVDSHPNKELVFYYKPDRTLIEADLMFNMPATEQYSKTGEDPNSGFATKLFGHLQTANGSAIWQKRMLWYLFSKSDREGFNQSVKRINTWGFENIVPCHGDTIVGNGKGIFEKVFAWHLQGKKSN</sequence>
<dbReference type="InterPro" id="IPR036866">
    <property type="entry name" value="RibonucZ/Hydroxyglut_hydro"/>
</dbReference>
<dbReference type="AlphaFoldDB" id="A0A384JQE5"/>
<dbReference type="Proteomes" id="UP000001798">
    <property type="component" value="Chromosome 8"/>
</dbReference>
<dbReference type="PANTHER" id="PTHR33835:SF1">
    <property type="entry name" value="METALLO-BETA-LACTAMASE DOMAIN-CONTAINING PROTEIN"/>
    <property type="match status" value="1"/>
</dbReference>
<dbReference type="PANTHER" id="PTHR33835">
    <property type="entry name" value="YALI0C07656P"/>
    <property type="match status" value="1"/>
</dbReference>
<evidence type="ECO:0000313" key="2">
    <source>
        <dbReference type="Proteomes" id="UP000001798"/>
    </source>
</evidence>
<reference evidence="1" key="4">
    <citation type="submission" date="2017-12" db="EMBL/GenBank/DDBJ databases">
        <authorList>
            <person name="van Kan J."/>
        </authorList>
    </citation>
    <scope>NUCLEOTIDE SEQUENCE</scope>
    <source>
        <strain evidence="1">B05.10</strain>
    </source>
</reference>
<organism evidence="1 2">
    <name type="scientific">Botryotinia fuckeliana (strain B05.10)</name>
    <name type="common">Noble rot fungus</name>
    <name type="synonym">Botrytis cinerea</name>
    <dbReference type="NCBI Taxonomy" id="332648"/>
    <lineage>
        <taxon>Eukaryota</taxon>
        <taxon>Fungi</taxon>
        <taxon>Dikarya</taxon>
        <taxon>Ascomycota</taxon>
        <taxon>Pezizomycotina</taxon>
        <taxon>Leotiomycetes</taxon>
        <taxon>Helotiales</taxon>
        <taxon>Sclerotiniaceae</taxon>
        <taxon>Botrytis</taxon>
    </lineage>
</organism>
<dbReference type="SUPFAM" id="SSF56281">
    <property type="entry name" value="Metallo-hydrolase/oxidoreductase"/>
    <property type="match status" value="1"/>
</dbReference>
<proteinExistence type="predicted"/>
<reference evidence="1 2" key="3">
    <citation type="journal article" date="2017" name="Mol. Plant Pathol.">
        <title>A gapless genome sequence of the fungus Botrytis cinerea.</title>
        <authorList>
            <person name="Van Kan J.A."/>
            <person name="Stassen J.H."/>
            <person name="Mosbach A."/>
            <person name="Van Der Lee T.A."/>
            <person name="Faino L."/>
            <person name="Farmer A.D."/>
            <person name="Papasotiriou D.G."/>
            <person name="Zhou S."/>
            <person name="Seidl M.F."/>
            <person name="Cottam E."/>
            <person name="Edel D."/>
            <person name="Hahn M."/>
            <person name="Schwartz D.C."/>
            <person name="Dietrich R.A."/>
            <person name="Widdison S."/>
            <person name="Scalliet G."/>
        </authorList>
    </citation>
    <scope>NUCLEOTIDE SEQUENCE [LARGE SCALE GENOMIC DNA]</scope>
    <source>
        <strain evidence="1 2">B05.10</strain>
    </source>
</reference>
<name>A0A384JQE5_BOTFB</name>
<dbReference type="GeneID" id="5434489"/>
<dbReference type="RefSeq" id="XP_001553958.1">
    <property type="nucleotide sequence ID" value="XM_001553908.2"/>
</dbReference>
<dbReference type="OrthoDB" id="421671at2759"/>
<reference evidence="1 2" key="2">
    <citation type="journal article" date="2012" name="Eukaryot. Cell">
        <title>Genome update of Botrytis cinerea strains B05.10 and T4.</title>
        <authorList>
            <person name="Staats M."/>
            <person name="van Kan J.A."/>
        </authorList>
    </citation>
    <scope>NUCLEOTIDE SEQUENCE [LARGE SCALE GENOMIC DNA]</scope>
    <source>
        <strain evidence="1 2">B05.10</strain>
    </source>
</reference>
<keyword evidence="2" id="KW-1185">Reference proteome</keyword>
<gene>
    <name evidence="1" type="ORF">BCIN_08g03740</name>
</gene>
<evidence type="ECO:0000313" key="1">
    <source>
        <dbReference type="EMBL" id="ATZ52730.1"/>
    </source>
</evidence>
<dbReference type="EMBL" id="CP009812">
    <property type="protein sequence ID" value="ATZ52731.1"/>
    <property type="molecule type" value="Genomic_DNA"/>
</dbReference>
<dbReference type="Pfam" id="PF14234">
    <property type="entry name" value="DUF4336"/>
    <property type="match status" value="1"/>
</dbReference>
<protein>
    <recommendedName>
        <fullName evidence="3">Nuclear protein Qri2/Nse4</fullName>
    </recommendedName>
</protein>
<dbReference type="EMBL" id="CP009812">
    <property type="protein sequence ID" value="ATZ52730.1"/>
    <property type="molecule type" value="Genomic_DNA"/>
</dbReference>
<dbReference type="KEGG" id="bfu:BCIN_08g03740"/>
<dbReference type="OMA" id="IFRDVMA"/>
<evidence type="ECO:0008006" key="3">
    <source>
        <dbReference type="Google" id="ProtNLM"/>
    </source>
</evidence>
<dbReference type="InterPro" id="IPR025638">
    <property type="entry name" value="DUF4336"/>
</dbReference>
<dbReference type="RefSeq" id="XP_024550387.1">
    <property type="nucleotide sequence ID" value="XM_024694597.1"/>
</dbReference>
<accession>A0A384JQE5</accession>